<feature type="DNA-binding region" description="Homeobox" evidence="5">
    <location>
        <begin position="3"/>
        <end position="56"/>
    </location>
</feature>
<evidence type="ECO:0000256" key="2">
    <source>
        <dbReference type="ARBA" id="ARBA00023125"/>
    </source>
</evidence>
<dbReference type="InterPro" id="IPR001356">
    <property type="entry name" value="HD"/>
</dbReference>
<comment type="subcellular location">
    <subcellularLocation>
        <location evidence="1 5 6">Nucleus</location>
    </subcellularLocation>
</comment>
<evidence type="ECO:0000259" key="7">
    <source>
        <dbReference type="PROSITE" id="PS50071"/>
    </source>
</evidence>
<dbReference type="SUPFAM" id="SSF46689">
    <property type="entry name" value="Homeodomain-like"/>
    <property type="match status" value="1"/>
</dbReference>
<dbReference type="InterPro" id="IPR009057">
    <property type="entry name" value="Homeodomain-like_sf"/>
</dbReference>
<protein>
    <submittedName>
        <fullName evidence="8">HD2 homeodomain mating-type protein</fullName>
    </submittedName>
</protein>
<evidence type="ECO:0000256" key="6">
    <source>
        <dbReference type="RuleBase" id="RU000682"/>
    </source>
</evidence>
<name>A0A8H6XEN3_9AGAR</name>
<organism evidence="8 9">
    <name type="scientific">Mycena sanguinolenta</name>
    <dbReference type="NCBI Taxonomy" id="230812"/>
    <lineage>
        <taxon>Eukaryota</taxon>
        <taxon>Fungi</taxon>
        <taxon>Dikarya</taxon>
        <taxon>Basidiomycota</taxon>
        <taxon>Agaricomycotina</taxon>
        <taxon>Agaricomycetes</taxon>
        <taxon>Agaricomycetidae</taxon>
        <taxon>Agaricales</taxon>
        <taxon>Marasmiineae</taxon>
        <taxon>Mycenaceae</taxon>
        <taxon>Mycena</taxon>
    </lineage>
</organism>
<keyword evidence="2 5" id="KW-0238">DNA-binding</keyword>
<evidence type="ECO:0000256" key="4">
    <source>
        <dbReference type="ARBA" id="ARBA00023242"/>
    </source>
</evidence>
<feature type="domain" description="Homeobox" evidence="7">
    <location>
        <begin position="1"/>
        <end position="55"/>
    </location>
</feature>
<evidence type="ECO:0000256" key="1">
    <source>
        <dbReference type="ARBA" id="ARBA00004123"/>
    </source>
</evidence>
<comment type="caution">
    <text evidence="8">The sequence shown here is derived from an EMBL/GenBank/DDBJ whole genome shotgun (WGS) entry which is preliminary data.</text>
</comment>
<dbReference type="GO" id="GO:0000978">
    <property type="term" value="F:RNA polymerase II cis-regulatory region sequence-specific DNA binding"/>
    <property type="evidence" value="ECO:0007669"/>
    <property type="project" value="TreeGrafter"/>
</dbReference>
<dbReference type="GO" id="GO:0030154">
    <property type="term" value="P:cell differentiation"/>
    <property type="evidence" value="ECO:0007669"/>
    <property type="project" value="TreeGrafter"/>
</dbReference>
<evidence type="ECO:0000313" key="8">
    <source>
        <dbReference type="EMBL" id="KAF7339314.1"/>
    </source>
</evidence>
<reference evidence="8" key="1">
    <citation type="submission" date="2020-05" db="EMBL/GenBank/DDBJ databases">
        <title>Mycena genomes resolve the evolution of fungal bioluminescence.</title>
        <authorList>
            <person name="Tsai I.J."/>
        </authorList>
    </citation>
    <scope>NUCLEOTIDE SEQUENCE</scope>
    <source>
        <strain evidence="8">160909Yilan</strain>
    </source>
</reference>
<dbReference type="SMART" id="SM00389">
    <property type="entry name" value="HOX"/>
    <property type="match status" value="1"/>
</dbReference>
<dbReference type="Pfam" id="PF00046">
    <property type="entry name" value="Homeodomain"/>
    <property type="match status" value="1"/>
</dbReference>
<dbReference type="InterPro" id="IPR017970">
    <property type="entry name" value="Homeobox_CS"/>
</dbReference>
<dbReference type="EMBL" id="JACAZH010000031">
    <property type="protein sequence ID" value="KAF7339314.1"/>
    <property type="molecule type" value="Genomic_DNA"/>
</dbReference>
<proteinExistence type="predicted"/>
<gene>
    <name evidence="8" type="ORF">MSAN_02145000</name>
</gene>
<dbReference type="GO" id="GO:0000981">
    <property type="term" value="F:DNA-binding transcription factor activity, RNA polymerase II-specific"/>
    <property type="evidence" value="ECO:0007669"/>
    <property type="project" value="InterPro"/>
</dbReference>
<keyword evidence="4 5" id="KW-0539">Nucleus</keyword>
<dbReference type="PROSITE" id="PS00027">
    <property type="entry name" value="HOMEOBOX_1"/>
    <property type="match status" value="1"/>
</dbReference>
<evidence type="ECO:0000256" key="3">
    <source>
        <dbReference type="ARBA" id="ARBA00023155"/>
    </source>
</evidence>
<dbReference type="InterPro" id="IPR051000">
    <property type="entry name" value="Homeobox_DNA-bind_prot"/>
</dbReference>
<accession>A0A8H6XEN3</accession>
<evidence type="ECO:0000313" key="9">
    <source>
        <dbReference type="Proteomes" id="UP000623467"/>
    </source>
</evidence>
<keyword evidence="3 5" id="KW-0371">Homeobox</keyword>
<dbReference type="PROSITE" id="PS50071">
    <property type="entry name" value="HOMEOBOX_2"/>
    <property type="match status" value="1"/>
</dbReference>
<dbReference type="Gene3D" id="1.10.10.60">
    <property type="entry name" value="Homeodomain-like"/>
    <property type="match status" value="1"/>
</dbReference>
<dbReference type="GO" id="GO:0005634">
    <property type="term" value="C:nucleus"/>
    <property type="evidence" value="ECO:0007669"/>
    <property type="project" value="UniProtKB-SubCell"/>
</dbReference>
<dbReference type="PANTHER" id="PTHR24324:SF5">
    <property type="entry name" value="HEMATOPOIETICALLY-EXPRESSED HOMEOBOX PROTEIN HHEX"/>
    <property type="match status" value="1"/>
</dbReference>
<dbReference type="Proteomes" id="UP000623467">
    <property type="component" value="Unassembled WGS sequence"/>
</dbReference>
<keyword evidence="9" id="KW-1185">Reference proteome</keyword>
<dbReference type="CDD" id="cd00086">
    <property type="entry name" value="homeodomain"/>
    <property type="match status" value="1"/>
</dbReference>
<sequence>MNRFNPEFVPFLETYFQTNAFPSSADHAAMATMSGMAPRQVEVWFQNQRRRAKMDGRACVRRRRGGGGDNLLGLVTVVHGMRRRARL</sequence>
<evidence type="ECO:0000256" key="5">
    <source>
        <dbReference type="PROSITE-ProRule" id="PRU00108"/>
    </source>
</evidence>
<dbReference type="PANTHER" id="PTHR24324">
    <property type="entry name" value="HOMEOBOX PROTEIN HHEX"/>
    <property type="match status" value="1"/>
</dbReference>
<dbReference type="AlphaFoldDB" id="A0A8H6XEN3"/>
<dbReference type="OrthoDB" id="6159439at2759"/>